<dbReference type="InterPro" id="IPR011009">
    <property type="entry name" value="Kinase-like_dom_sf"/>
</dbReference>
<dbReference type="STRING" id="504800.SAMN04488085_102335"/>
<gene>
    <name evidence="2" type="ORF">SAMN04488085_102335</name>
</gene>
<keyword evidence="2" id="KW-0808">Transferase</keyword>
<name>A0A1I4AQ41_9ACTN</name>
<reference evidence="2 3" key="1">
    <citation type="submission" date="2016-10" db="EMBL/GenBank/DDBJ databases">
        <authorList>
            <person name="de Groot N.N."/>
        </authorList>
    </citation>
    <scope>NUCLEOTIDE SEQUENCE [LARGE SCALE GENOMIC DNA]</scope>
    <source>
        <strain evidence="2 3">DSM 45317</strain>
    </source>
</reference>
<evidence type="ECO:0000313" key="3">
    <source>
        <dbReference type="Proteomes" id="UP000199152"/>
    </source>
</evidence>
<dbReference type="InParanoid" id="A0A1I4AQ41"/>
<sequence length="343" mass="36900">MTRTESRTQSRQVKEHQVGRAERVCRPAFLDRYVRPHLGAGAPDTGGTWTTKVIQLDGTGAATVQVELDGGAPVFAKLFPFDDGPAVHAKLQALRAAGLGAGSRYQAVEPLAWYGDEKVLLCRGAPGRPLSELLGGDDEQLAAATARAGAWLASLHGSDLRIGPPQSLLVTGELTSLAKRLAKVAADHPGYVDAALGMLERLDGLTRDTTDGVLAQSHGQYRPIHVFLTEDVVTVIDLDRSAPADPARDVAEFLHRLRLGVHSATGEIGRADRSCTAFLDAYRQAAGGDRALGNLRFHWARYVLHSLNRKIKTGEADWRDGGNAEFGLYRNEFDRIVAGRAGA</sequence>
<dbReference type="GO" id="GO:0016740">
    <property type="term" value="F:transferase activity"/>
    <property type="evidence" value="ECO:0007669"/>
    <property type="project" value="UniProtKB-KW"/>
</dbReference>
<feature type="domain" description="Aminoglycoside phosphotransferase" evidence="1">
    <location>
        <begin position="58"/>
        <end position="287"/>
    </location>
</feature>
<dbReference type="Gene3D" id="3.90.1200.10">
    <property type="match status" value="1"/>
</dbReference>
<evidence type="ECO:0000313" key="2">
    <source>
        <dbReference type="EMBL" id="SFK58393.1"/>
    </source>
</evidence>
<dbReference type="InterPro" id="IPR002575">
    <property type="entry name" value="Aminoglycoside_PTrfase"/>
</dbReference>
<dbReference type="EMBL" id="FOSW01000002">
    <property type="protein sequence ID" value="SFK58393.1"/>
    <property type="molecule type" value="Genomic_DNA"/>
</dbReference>
<accession>A0A1I4AQ41</accession>
<dbReference type="Proteomes" id="UP000199152">
    <property type="component" value="Unassembled WGS sequence"/>
</dbReference>
<dbReference type="Pfam" id="PF01636">
    <property type="entry name" value="APH"/>
    <property type="match status" value="1"/>
</dbReference>
<proteinExistence type="predicted"/>
<dbReference type="SUPFAM" id="SSF56112">
    <property type="entry name" value="Protein kinase-like (PK-like)"/>
    <property type="match status" value="1"/>
</dbReference>
<evidence type="ECO:0000259" key="1">
    <source>
        <dbReference type="Pfam" id="PF01636"/>
    </source>
</evidence>
<dbReference type="AlphaFoldDB" id="A0A1I4AQ41"/>
<dbReference type="OrthoDB" id="4907498at2"/>
<organism evidence="2 3">
    <name type="scientific">Geodermatophilus ruber</name>
    <dbReference type="NCBI Taxonomy" id="504800"/>
    <lineage>
        <taxon>Bacteria</taxon>
        <taxon>Bacillati</taxon>
        <taxon>Actinomycetota</taxon>
        <taxon>Actinomycetes</taxon>
        <taxon>Geodermatophilales</taxon>
        <taxon>Geodermatophilaceae</taxon>
        <taxon>Geodermatophilus</taxon>
    </lineage>
</organism>
<dbReference type="RefSeq" id="WP_091321605.1">
    <property type="nucleotide sequence ID" value="NZ_FOSW01000002.1"/>
</dbReference>
<keyword evidence="3" id="KW-1185">Reference proteome</keyword>
<protein>
    <submittedName>
        <fullName evidence="2">Phosphotransferase enzyme family protein</fullName>
    </submittedName>
</protein>